<evidence type="ECO:0000259" key="5">
    <source>
        <dbReference type="Pfam" id="PF10040"/>
    </source>
</evidence>
<evidence type="ECO:0000256" key="2">
    <source>
        <dbReference type="ARBA" id="ARBA00022759"/>
    </source>
</evidence>
<dbReference type="Gene3D" id="3.30.70.1900">
    <property type="match status" value="1"/>
</dbReference>
<gene>
    <name evidence="6" type="primary">cas6</name>
    <name evidence="6" type="ORF">QFE45_04605</name>
</gene>
<dbReference type="GO" id="GO:0004519">
    <property type="term" value="F:endonuclease activity"/>
    <property type="evidence" value="ECO:0007669"/>
    <property type="project" value="UniProtKB-KW"/>
</dbReference>
<dbReference type="InterPro" id="IPR019267">
    <property type="entry name" value="CRISPR-assoc_Cas6_C"/>
</dbReference>
<reference evidence="6" key="1">
    <citation type="submission" date="2023-04" db="EMBL/GenBank/DDBJ databases">
        <title>Four porcine-derived lactic acid bacteria strains analyses and their evaluation as potential probiotics based on genomics.</title>
        <authorList>
            <person name="Niu D."/>
        </authorList>
    </citation>
    <scope>NUCLEOTIDE SEQUENCE</scope>
    <source>
        <strain evidence="6">ZSA5</strain>
    </source>
</reference>
<sequence>MKKVTFICNKKQKFSYHLGPQFHGWLMENISEEAADYLHESKINCYSISVSNDDKNVYFTINLLNEVAEKIFSYLVLDKEIDKIVLNNSIQKEFLVLNKQIEELTAKQLTRNFYEGISSREVVVDIMSPISFKVQGDYYFFPDLELMFRNLMQKYNATFENTNIVDNDLLQEILENSKIVSYKVQSSYYPIHKAFVPGTIGRIKIRFKGNQTLTNYTQMLLNFGVFSGIGVKTGMGMGHISIAK</sequence>
<dbReference type="RefSeq" id="WP_158423223.1">
    <property type="nucleotide sequence ID" value="NZ_CP007646.1"/>
</dbReference>
<dbReference type="GO" id="GO:0051607">
    <property type="term" value="P:defense response to virus"/>
    <property type="evidence" value="ECO:0007669"/>
    <property type="project" value="UniProtKB-KW"/>
</dbReference>
<keyword evidence="1" id="KW-0540">Nuclease</keyword>
<dbReference type="Proteomes" id="UP001231316">
    <property type="component" value="Chromosome"/>
</dbReference>
<dbReference type="NCBIfam" id="TIGR01877">
    <property type="entry name" value="cas_cas6"/>
    <property type="match status" value="1"/>
</dbReference>
<feature type="domain" description="CRISPR-associated protein Cas6 C-terminal" evidence="5">
    <location>
        <begin position="125"/>
        <end position="240"/>
    </location>
</feature>
<proteinExistence type="predicted"/>
<dbReference type="CDD" id="cd21141">
    <property type="entry name" value="Cas6_III-like"/>
    <property type="match status" value="1"/>
</dbReference>
<evidence type="ECO:0000256" key="1">
    <source>
        <dbReference type="ARBA" id="ARBA00022722"/>
    </source>
</evidence>
<keyword evidence="3" id="KW-0378">Hydrolase</keyword>
<dbReference type="InterPro" id="IPR010156">
    <property type="entry name" value="CRISPR-assoc_prot_Cas6"/>
</dbReference>
<dbReference type="Pfam" id="PF10040">
    <property type="entry name" value="CRISPR_Cas6"/>
    <property type="match status" value="1"/>
</dbReference>
<evidence type="ECO:0000313" key="6">
    <source>
        <dbReference type="EMBL" id="WII29389.1"/>
    </source>
</evidence>
<evidence type="ECO:0000313" key="7">
    <source>
        <dbReference type="Proteomes" id="UP001231316"/>
    </source>
</evidence>
<organism evidence="6 7">
    <name type="scientific">Ligilactobacillus salivarius</name>
    <dbReference type="NCBI Taxonomy" id="1624"/>
    <lineage>
        <taxon>Bacteria</taxon>
        <taxon>Bacillati</taxon>
        <taxon>Bacillota</taxon>
        <taxon>Bacilli</taxon>
        <taxon>Lactobacillales</taxon>
        <taxon>Lactobacillaceae</taxon>
        <taxon>Ligilactobacillus</taxon>
    </lineage>
</organism>
<accession>A0AAX3X7M2</accession>
<dbReference type="EMBL" id="CP123971">
    <property type="protein sequence ID" value="WII29389.1"/>
    <property type="molecule type" value="Genomic_DNA"/>
</dbReference>
<evidence type="ECO:0000256" key="4">
    <source>
        <dbReference type="ARBA" id="ARBA00023118"/>
    </source>
</evidence>
<dbReference type="AlphaFoldDB" id="A0AAX3X7M2"/>
<name>A0AAX3X7M2_9LACO</name>
<dbReference type="GO" id="GO:0016788">
    <property type="term" value="F:hydrolase activity, acting on ester bonds"/>
    <property type="evidence" value="ECO:0007669"/>
    <property type="project" value="InterPro"/>
</dbReference>
<keyword evidence="2" id="KW-0255">Endonuclease</keyword>
<keyword evidence="4" id="KW-0051">Antiviral defense</keyword>
<evidence type="ECO:0000256" key="3">
    <source>
        <dbReference type="ARBA" id="ARBA00022801"/>
    </source>
</evidence>
<protein>
    <submittedName>
        <fullName evidence="6">CRISPR-associated endoribonuclease Cas6</fullName>
    </submittedName>
</protein>